<evidence type="ECO:0000313" key="3">
    <source>
        <dbReference type="EMBL" id="GMI42240.1"/>
    </source>
</evidence>
<feature type="signal peptide" evidence="2">
    <location>
        <begin position="1"/>
        <end position="18"/>
    </location>
</feature>
<keyword evidence="1" id="KW-0812">Transmembrane</keyword>
<dbReference type="Proteomes" id="UP001165060">
    <property type="component" value="Unassembled WGS sequence"/>
</dbReference>
<proteinExistence type="predicted"/>
<comment type="caution">
    <text evidence="3">The sequence shown here is derived from an EMBL/GenBank/DDBJ whole genome shotgun (WGS) entry which is preliminary data.</text>
</comment>
<gene>
    <name evidence="3" type="ORF">TeGR_g10120</name>
</gene>
<keyword evidence="1" id="KW-0472">Membrane</keyword>
<dbReference type="EMBL" id="BRYB01001055">
    <property type="protein sequence ID" value="GMI42240.1"/>
    <property type="molecule type" value="Genomic_DNA"/>
</dbReference>
<evidence type="ECO:0000313" key="4">
    <source>
        <dbReference type="Proteomes" id="UP001165060"/>
    </source>
</evidence>
<feature type="transmembrane region" description="Helical" evidence="1">
    <location>
        <begin position="34"/>
        <end position="56"/>
    </location>
</feature>
<accession>A0ABQ6N850</accession>
<organism evidence="3 4">
    <name type="scientific">Tetraparma gracilis</name>
    <dbReference type="NCBI Taxonomy" id="2962635"/>
    <lineage>
        <taxon>Eukaryota</taxon>
        <taxon>Sar</taxon>
        <taxon>Stramenopiles</taxon>
        <taxon>Ochrophyta</taxon>
        <taxon>Bolidophyceae</taxon>
        <taxon>Parmales</taxon>
        <taxon>Triparmaceae</taxon>
        <taxon>Tetraparma</taxon>
    </lineage>
</organism>
<feature type="chain" id="PRO_5046221042" evidence="2">
    <location>
        <begin position="19"/>
        <end position="83"/>
    </location>
</feature>
<name>A0ABQ6N850_9STRA</name>
<reference evidence="3 4" key="1">
    <citation type="journal article" date="2023" name="Commun. Biol.">
        <title>Genome analysis of Parmales, the sister group of diatoms, reveals the evolutionary specialization of diatoms from phago-mixotrophs to photoautotrophs.</title>
        <authorList>
            <person name="Ban H."/>
            <person name="Sato S."/>
            <person name="Yoshikawa S."/>
            <person name="Yamada K."/>
            <person name="Nakamura Y."/>
            <person name="Ichinomiya M."/>
            <person name="Sato N."/>
            <person name="Blanc-Mathieu R."/>
            <person name="Endo H."/>
            <person name="Kuwata A."/>
            <person name="Ogata H."/>
        </authorList>
    </citation>
    <scope>NUCLEOTIDE SEQUENCE [LARGE SCALE GENOMIC DNA]</scope>
</reference>
<evidence type="ECO:0000256" key="2">
    <source>
        <dbReference type="SAM" id="SignalP"/>
    </source>
</evidence>
<keyword evidence="4" id="KW-1185">Reference proteome</keyword>
<evidence type="ECO:0000256" key="1">
    <source>
        <dbReference type="SAM" id="Phobius"/>
    </source>
</evidence>
<protein>
    <submittedName>
        <fullName evidence="3">Uncharacterized protein</fullName>
    </submittedName>
</protein>
<keyword evidence="1" id="KW-1133">Transmembrane helix</keyword>
<keyword evidence="2" id="KW-0732">Signal</keyword>
<sequence length="83" mass="8988">MSYLAFLLVALLAVLGSADVTPEERQDNNEQNEAYTSVIVACMLLAVAFAAAGISLRTYCTMKKGRTSRGIITTMMLPEDEVV</sequence>